<reference evidence="6 7" key="1">
    <citation type="submission" date="2018-04" db="EMBL/GenBank/DDBJ databases">
        <authorList>
            <person name="Go L.Y."/>
            <person name="Mitchell J.A."/>
        </authorList>
    </citation>
    <scope>NUCLEOTIDE SEQUENCE [LARGE SCALE GENOMIC DNA]</scope>
    <source>
        <strain evidence="6">ULC066bin1</strain>
    </source>
</reference>
<feature type="transmembrane region" description="Helical" evidence="5">
    <location>
        <begin position="366"/>
        <end position="390"/>
    </location>
</feature>
<dbReference type="PANTHER" id="PTHR43427:SF12">
    <property type="entry name" value="CHLORIDE TRANSPORTER"/>
    <property type="match status" value="1"/>
</dbReference>
<dbReference type="InterPro" id="IPR001807">
    <property type="entry name" value="ClC"/>
</dbReference>
<feature type="transmembrane region" description="Helical" evidence="5">
    <location>
        <begin position="141"/>
        <end position="166"/>
    </location>
</feature>
<dbReference type="Pfam" id="PF00654">
    <property type="entry name" value="Voltage_CLC"/>
    <property type="match status" value="1"/>
</dbReference>
<name>A0A2W4XQM9_9CYAN</name>
<keyword evidence="3 5" id="KW-1133">Transmembrane helix</keyword>
<sequence>MIKNPLTLTRSVLLWAIIGVTCGLFGAAYWIVLSHLMQTLEDFSGFVLLIIMPLAGLLIGLVIHWLGNPGEIGLVIDNIHLNEGRLATRENPSMILSSLISIASGGSAGPEAPMVQITGSIGTWFADRFRLTGESLRTLSIAGMASGFTVLFGAPLGGTFFALEILHHQHVAEYAEAILPAIVASCASYTIFVMLTNLGLGPTWHFPQYSVDHLFNFAEAMLYGVVGAIAGWLFVAIFRSCDRLLESLSIPIYWRTTLAGFVLGGLAILFPLTRFFGEHQLDEIINGNFSITVLVVLAIAKMLTISVTVTGGWRGGIIIPLFFIGACLGRAIAIANPNTNETLAMICVMAALNASVTRTPISTTLILAKLAGLSIFTPVLFASMVGFLLAPRYPFIASQLKAK</sequence>
<comment type="caution">
    <text evidence="6">The sequence shown here is derived from an EMBL/GenBank/DDBJ whole genome shotgun (WGS) entry which is preliminary data.</text>
</comment>
<keyword evidence="2 5" id="KW-0812">Transmembrane</keyword>
<evidence type="ECO:0000256" key="5">
    <source>
        <dbReference type="SAM" id="Phobius"/>
    </source>
</evidence>
<dbReference type="CDD" id="cd00400">
    <property type="entry name" value="Voltage_gated_ClC"/>
    <property type="match status" value="1"/>
</dbReference>
<accession>A0A2W4XQM9</accession>
<keyword evidence="4 5" id="KW-0472">Membrane</keyword>
<dbReference type="AlphaFoldDB" id="A0A2W4XQM9"/>
<protein>
    <submittedName>
        <fullName evidence="6">Chloride channel protein</fullName>
    </submittedName>
</protein>
<feature type="transmembrane region" description="Helical" evidence="5">
    <location>
        <begin position="220"/>
        <end position="240"/>
    </location>
</feature>
<evidence type="ECO:0000256" key="2">
    <source>
        <dbReference type="ARBA" id="ARBA00022692"/>
    </source>
</evidence>
<feature type="transmembrane region" description="Helical" evidence="5">
    <location>
        <begin position="12"/>
        <end position="33"/>
    </location>
</feature>
<evidence type="ECO:0000256" key="3">
    <source>
        <dbReference type="ARBA" id="ARBA00022989"/>
    </source>
</evidence>
<proteinExistence type="predicted"/>
<evidence type="ECO:0000256" key="1">
    <source>
        <dbReference type="ARBA" id="ARBA00004141"/>
    </source>
</evidence>
<dbReference type="SUPFAM" id="SSF81340">
    <property type="entry name" value="Clc chloride channel"/>
    <property type="match status" value="1"/>
</dbReference>
<dbReference type="InterPro" id="IPR050368">
    <property type="entry name" value="ClC-type_chloride_channel"/>
</dbReference>
<dbReference type="PRINTS" id="PR00762">
    <property type="entry name" value="CLCHANNEL"/>
</dbReference>
<dbReference type="InterPro" id="IPR014743">
    <property type="entry name" value="Cl-channel_core"/>
</dbReference>
<feature type="transmembrane region" description="Helical" evidence="5">
    <location>
        <begin position="315"/>
        <end position="335"/>
    </location>
</feature>
<evidence type="ECO:0000256" key="4">
    <source>
        <dbReference type="ARBA" id="ARBA00023136"/>
    </source>
</evidence>
<feature type="transmembrane region" description="Helical" evidence="5">
    <location>
        <begin position="178"/>
        <end position="200"/>
    </location>
</feature>
<dbReference type="GO" id="GO:0016020">
    <property type="term" value="C:membrane"/>
    <property type="evidence" value="ECO:0007669"/>
    <property type="project" value="UniProtKB-SubCell"/>
</dbReference>
<evidence type="ECO:0000313" key="7">
    <source>
        <dbReference type="Proteomes" id="UP000249467"/>
    </source>
</evidence>
<dbReference type="Gene3D" id="1.10.3080.10">
    <property type="entry name" value="Clc chloride channel"/>
    <property type="match status" value="1"/>
</dbReference>
<comment type="subcellular location">
    <subcellularLocation>
        <location evidence="1">Membrane</location>
        <topology evidence="1">Multi-pass membrane protein</topology>
    </subcellularLocation>
</comment>
<dbReference type="EMBL" id="QBML01000036">
    <property type="protein sequence ID" value="PZO36895.1"/>
    <property type="molecule type" value="Genomic_DNA"/>
</dbReference>
<feature type="transmembrane region" description="Helical" evidence="5">
    <location>
        <begin position="45"/>
        <end position="66"/>
    </location>
</feature>
<reference evidence="6 7" key="2">
    <citation type="submission" date="2018-06" db="EMBL/GenBank/DDBJ databases">
        <title>Metagenomic assembly of (sub)arctic Cyanobacteria and their associated microbiome from non-axenic cultures.</title>
        <authorList>
            <person name="Baurain D."/>
        </authorList>
    </citation>
    <scope>NUCLEOTIDE SEQUENCE [LARGE SCALE GENOMIC DNA]</scope>
    <source>
        <strain evidence="6">ULC066bin1</strain>
    </source>
</reference>
<dbReference type="GO" id="GO:0015108">
    <property type="term" value="F:chloride transmembrane transporter activity"/>
    <property type="evidence" value="ECO:0007669"/>
    <property type="project" value="InterPro"/>
</dbReference>
<organism evidence="6 7">
    <name type="scientific">Pseudanabaena frigida</name>
    <dbReference type="NCBI Taxonomy" id="945775"/>
    <lineage>
        <taxon>Bacteria</taxon>
        <taxon>Bacillati</taxon>
        <taxon>Cyanobacteriota</taxon>
        <taxon>Cyanophyceae</taxon>
        <taxon>Pseudanabaenales</taxon>
        <taxon>Pseudanabaenaceae</taxon>
        <taxon>Pseudanabaena</taxon>
    </lineage>
</organism>
<dbReference type="PANTHER" id="PTHR43427">
    <property type="entry name" value="CHLORIDE CHANNEL PROTEIN CLC-E"/>
    <property type="match status" value="1"/>
</dbReference>
<feature type="transmembrane region" description="Helical" evidence="5">
    <location>
        <begin position="252"/>
        <end position="272"/>
    </location>
</feature>
<gene>
    <name evidence="6" type="ORF">DCF19_20425</name>
</gene>
<dbReference type="Proteomes" id="UP000249467">
    <property type="component" value="Unassembled WGS sequence"/>
</dbReference>
<feature type="transmembrane region" description="Helical" evidence="5">
    <location>
        <begin position="284"/>
        <end position="303"/>
    </location>
</feature>
<evidence type="ECO:0000313" key="6">
    <source>
        <dbReference type="EMBL" id="PZO36895.1"/>
    </source>
</evidence>